<evidence type="ECO:0000313" key="5">
    <source>
        <dbReference type="Proteomes" id="UP000029121"/>
    </source>
</evidence>
<dbReference type="OrthoDB" id="185373at2759"/>
<evidence type="ECO:0000256" key="1">
    <source>
        <dbReference type="ARBA" id="ARBA00007626"/>
    </source>
</evidence>
<dbReference type="GO" id="GO:0006396">
    <property type="term" value="P:RNA processing"/>
    <property type="evidence" value="ECO:0007669"/>
    <property type="project" value="TreeGrafter"/>
</dbReference>
<dbReference type="GO" id="GO:0003729">
    <property type="term" value="F:mRNA binding"/>
    <property type="evidence" value="ECO:0007669"/>
    <property type="project" value="TreeGrafter"/>
</dbReference>
<sequence>PKSLLSQLNPKGVSFFATTHFCKMASSRISLRLVRRFTTAAADGTTTVEATAPSSGKITVSKAKSTLRKEHDPDKALKIYANVSDHSASPVSSRYAQELTVRRLAKCSRFSDIETLIESSKKDPKIKEEPFYSTLIRSYGRASMFGHAMRTFEQMDQYGTPRSAVSFNALLNACLHSKKFDKVPQLFDEIPQRYSKVTPDKISYGILIKSYCDSGSPEKAIEIMRQMQGKGMEVTTIAFTTILSSLYKKGELEIAENLWNEMVKKGCELDSAAYNVRLMSAQKESPERVKELIEEMSTLGLKPDTISYNYLMTAYCEKGMLDEAKKVYEGLEGNSCAPNAATFRTLIFHLCYSRLYEQGYAIFKKSVYMNKIPDFNTLKHLAAGLVANKKIDDAKGLIRTVKKKFPPSFMNAWKKLEEELGLDSKTDASAKEAAA</sequence>
<dbReference type="AlphaFoldDB" id="R0GWN4"/>
<dbReference type="InterPro" id="IPR002885">
    <property type="entry name" value="PPR_rpt"/>
</dbReference>
<gene>
    <name evidence="4" type="ORF">CARUB_v10004839mg</name>
</gene>
<evidence type="ECO:0008006" key="6">
    <source>
        <dbReference type="Google" id="ProtNLM"/>
    </source>
</evidence>
<dbReference type="InterPro" id="IPR011990">
    <property type="entry name" value="TPR-like_helical_dom_sf"/>
</dbReference>
<dbReference type="FunFam" id="1.25.40.10:FF:001891">
    <property type="entry name" value="Pentatricopeptide repeat-containing protein At4g36680, mitochondrial"/>
    <property type="match status" value="1"/>
</dbReference>
<dbReference type="PANTHER" id="PTHR47934">
    <property type="entry name" value="PENTATRICOPEPTIDE REPEAT-CONTAINING PROTEIN PET309, MITOCHONDRIAL"/>
    <property type="match status" value="1"/>
</dbReference>
<dbReference type="NCBIfam" id="TIGR00756">
    <property type="entry name" value="PPR"/>
    <property type="match status" value="5"/>
</dbReference>
<reference evidence="5" key="1">
    <citation type="journal article" date="2013" name="Nat. Genet.">
        <title>The Capsella rubella genome and the genomic consequences of rapid mating system evolution.</title>
        <authorList>
            <person name="Slotte T."/>
            <person name="Hazzouri K.M."/>
            <person name="Agren J.A."/>
            <person name="Koenig D."/>
            <person name="Maumus F."/>
            <person name="Guo Y.L."/>
            <person name="Steige K."/>
            <person name="Platts A.E."/>
            <person name="Escobar J.S."/>
            <person name="Newman L.K."/>
            <person name="Wang W."/>
            <person name="Mandakova T."/>
            <person name="Vello E."/>
            <person name="Smith L.M."/>
            <person name="Henz S.R."/>
            <person name="Steffen J."/>
            <person name="Takuno S."/>
            <person name="Brandvain Y."/>
            <person name="Coop G."/>
            <person name="Andolfatto P."/>
            <person name="Hu T.T."/>
            <person name="Blanchette M."/>
            <person name="Clark R.M."/>
            <person name="Quesneville H."/>
            <person name="Nordborg M."/>
            <person name="Gaut B.S."/>
            <person name="Lysak M.A."/>
            <person name="Jenkins J."/>
            <person name="Grimwood J."/>
            <person name="Chapman J."/>
            <person name="Prochnik S."/>
            <person name="Shu S."/>
            <person name="Rokhsar D."/>
            <person name="Schmutz J."/>
            <person name="Weigel D."/>
            <person name="Wright S.I."/>
        </authorList>
    </citation>
    <scope>NUCLEOTIDE SEQUENCE [LARGE SCALE GENOMIC DNA]</scope>
    <source>
        <strain evidence="5">cv. Monte Gargano</strain>
    </source>
</reference>
<dbReference type="GO" id="GO:0007005">
    <property type="term" value="P:mitochondrion organization"/>
    <property type="evidence" value="ECO:0007669"/>
    <property type="project" value="TreeGrafter"/>
</dbReference>
<proteinExistence type="inferred from homology"/>
<organism evidence="4 5">
    <name type="scientific">Capsella rubella</name>
    <dbReference type="NCBI Taxonomy" id="81985"/>
    <lineage>
        <taxon>Eukaryota</taxon>
        <taxon>Viridiplantae</taxon>
        <taxon>Streptophyta</taxon>
        <taxon>Embryophyta</taxon>
        <taxon>Tracheophyta</taxon>
        <taxon>Spermatophyta</taxon>
        <taxon>Magnoliopsida</taxon>
        <taxon>eudicotyledons</taxon>
        <taxon>Gunneridae</taxon>
        <taxon>Pentapetalae</taxon>
        <taxon>rosids</taxon>
        <taxon>malvids</taxon>
        <taxon>Brassicales</taxon>
        <taxon>Brassicaceae</taxon>
        <taxon>Camelineae</taxon>
        <taxon>Capsella</taxon>
    </lineage>
</organism>
<keyword evidence="2" id="KW-0677">Repeat</keyword>
<dbReference type="Pfam" id="PF13041">
    <property type="entry name" value="PPR_2"/>
    <property type="match status" value="3"/>
</dbReference>
<dbReference type="EMBL" id="KB870811">
    <property type="protein sequence ID" value="EOA15513.1"/>
    <property type="molecule type" value="Genomic_DNA"/>
</dbReference>
<accession>R0GWN4</accession>
<keyword evidence="5" id="KW-1185">Reference proteome</keyword>
<evidence type="ECO:0000256" key="3">
    <source>
        <dbReference type="PROSITE-ProRule" id="PRU00708"/>
    </source>
</evidence>
<dbReference type="Gene3D" id="1.25.40.10">
    <property type="entry name" value="Tetratricopeptide repeat domain"/>
    <property type="match status" value="3"/>
</dbReference>
<feature type="repeat" description="PPR" evidence="3">
    <location>
        <begin position="200"/>
        <end position="234"/>
    </location>
</feature>
<comment type="similarity">
    <text evidence="1">Belongs to the PPR family. P subfamily.</text>
</comment>
<name>R0GWN4_9BRAS</name>
<dbReference type="PANTHER" id="PTHR47934:SF19">
    <property type="entry name" value="PENTATRICOPEPTIDE REPEAT-CONTAINING PROTEIN MITOCHONDRIAL"/>
    <property type="match status" value="1"/>
</dbReference>
<dbReference type="eggNOG" id="KOG4197">
    <property type="taxonomic scope" value="Eukaryota"/>
</dbReference>
<dbReference type="STRING" id="81985.R0GWN4"/>
<protein>
    <recommendedName>
        <fullName evidence="6">Pentacotripeptide-repeat region of PRORP domain-containing protein</fullName>
    </recommendedName>
</protein>
<dbReference type="Proteomes" id="UP000029121">
    <property type="component" value="Unassembled WGS sequence"/>
</dbReference>
<evidence type="ECO:0000256" key="2">
    <source>
        <dbReference type="ARBA" id="ARBA00022737"/>
    </source>
</evidence>
<dbReference type="Pfam" id="PF01535">
    <property type="entry name" value="PPR"/>
    <property type="match status" value="1"/>
</dbReference>
<dbReference type="PROSITE" id="PS51375">
    <property type="entry name" value="PPR"/>
    <property type="match status" value="4"/>
</dbReference>
<dbReference type="GO" id="GO:0005739">
    <property type="term" value="C:mitochondrion"/>
    <property type="evidence" value="ECO:0007669"/>
    <property type="project" value="TreeGrafter"/>
</dbReference>
<feature type="repeat" description="PPR" evidence="3">
    <location>
        <begin position="304"/>
        <end position="338"/>
    </location>
</feature>
<feature type="non-terminal residue" evidence="4">
    <location>
        <position position="1"/>
    </location>
</feature>
<feature type="repeat" description="PPR" evidence="3">
    <location>
        <begin position="235"/>
        <end position="269"/>
    </location>
</feature>
<dbReference type="KEGG" id="crb:17879133"/>
<dbReference type="InterPro" id="IPR051114">
    <property type="entry name" value="Mito_RNA_Proc_CCM1"/>
</dbReference>
<evidence type="ECO:0000313" key="4">
    <source>
        <dbReference type="EMBL" id="EOA15513.1"/>
    </source>
</evidence>
<feature type="repeat" description="PPR" evidence="3">
    <location>
        <begin position="128"/>
        <end position="162"/>
    </location>
</feature>